<evidence type="ECO:0000256" key="2">
    <source>
        <dbReference type="ARBA" id="ARBA00022692"/>
    </source>
</evidence>
<feature type="transmembrane region" description="Helical" evidence="5">
    <location>
        <begin position="150"/>
        <end position="168"/>
    </location>
</feature>
<evidence type="ECO:0000256" key="5">
    <source>
        <dbReference type="SAM" id="Phobius"/>
    </source>
</evidence>
<keyword evidence="8" id="KW-1185">Reference proteome</keyword>
<feature type="transmembrane region" description="Helical" evidence="5">
    <location>
        <begin position="97"/>
        <end position="117"/>
    </location>
</feature>
<feature type="transmembrane region" description="Helical" evidence="5">
    <location>
        <begin position="249"/>
        <end position="272"/>
    </location>
</feature>
<dbReference type="PANTHER" id="PTHR22911">
    <property type="entry name" value="ACYL-MALONYL CONDENSING ENZYME-RELATED"/>
    <property type="match status" value="1"/>
</dbReference>
<feature type="transmembrane region" description="Helical" evidence="5">
    <location>
        <begin position="123"/>
        <end position="143"/>
    </location>
</feature>
<feature type="transmembrane region" description="Helical" evidence="5">
    <location>
        <begin position="306"/>
        <end position="324"/>
    </location>
</feature>
<evidence type="ECO:0000256" key="4">
    <source>
        <dbReference type="ARBA" id="ARBA00023136"/>
    </source>
</evidence>
<dbReference type="PANTHER" id="PTHR22911:SF6">
    <property type="entry name" value="SOLUTE CARRIER FAMILY 35 MEMBER G1"/>
    <property type="match status" value="1"/>
</dbReference>
<keyword evidence="2 5" id="KW-0812">Transmembrane</keyword>
<proteinExistence type="predicted"/>
<dbReference type="InterPro" id="IPR037185">
    <property type="entry name" value="EmrE-like"/>
</dbReference>
<feature type="domain" description="EamA" evidence="6">
    <location>
        <begin position="35"/>
        <end position="167"/>
    </location>
</feature>
<feature type="transmembrane region" description="Helical" evidence="5">
    <location>
        <begin position="36"/>
        <end position="54"/>
    </location>
</feature>
<dbReference type="Pfam" id="PF00892">
    <property type="entry name" value="EamA"/>
    <property type="match status" value="1"/>
</dbReference>
<evidence type="ECO:0000313" key="8">
    <source>
        <dbReference type="Proteomes" id="UP000230750"/>
    </source>
</evidence>
<name>A0A2G8KRL5_STIJA</name>
<accession>A0A2G8KRL5</accession>
<keyword evidence="4 5" id="KW-0472">Membrane</keyword>
<evidence type="ECO:0000259" key="6">
    <source>
        <dbReference type="Pfam" id="PF00892"/>
    </source>
</evidence>
<organism evidence="7 8">
    <name type="scientific">Stichopus japonicus</name>
    <name type="common">Sea cucumber</name>
    <dbReference type="NCBI Taxonomy" id="307972"/>
    <lineage>
        <taxon>Eukaryota</taxon>
        <taxon>Metazoa</taxon>
        <taxon>Echinodermata</taxon>
        <taxon>Eleutherozoa</taxon>
        <taxon>Echinozoa</taxon>
        <taxon>Holothuroidea</taxon>
        <taxon>Aspidochirotacea</taxon>
        <taxon>Aspidochirotida</taxon>
        <taxon>Stichopodidae</taxon>
        <taxon>Apostichopus</taxon>
    </lineage>
</organism>
<protein>
    <submittedName>
        <fullName evidence="7">Putative solute carrier family 35 member G1</fullName>
    </submittedName>
</protein>
<feature type="transmembrane region" description="Helical" evidence="5">
    <location>
        <begin position="188"/>
        <end position="210"/>
    </location>
</feature>
<dbReference type="EMBL" id="MRZV01000410">
    <property type="protein sequence ID" value="PIK50637.1"/>
    <property type="molecule type" value="Genomic_DNA"/>
</dbReference>
<keyword evidence="3 5" id="KW-1133">Transmembrane helix</keyword>
<dbReference type="GO" id="GO:0016020">
    <property type="term" value="C:membrane"/>
    <property type="evidence" value="ECO:0007669"/>
    <property type="project" value="UniProtKB-SubCell"/>
</dbReference>
<gene>
    <name evidence="7" type="ORF">BSL78_12483</name>
</gene>
<feature type="transmembrane region" description="Helical" evidence="5">
    <location>
        <begin position="279"/>
        <end position="300"/>
    </location>
</feature>
<dbReference type="OrthoDB" id="306876at2759"/>
<comment type="subcellular location">
    <subcellularLocation>
        <location evidence="1">Membrane</location>
        <topology evidence="1">Multi-pass membrane protein</topology>
    </subcellularLocation>
</comment>
<dbReference type="Proteomes" id="UP000230750">
    <property type="component" value="Unassembled WGS sequence"/>
</dbReference>
<evidence type="ECO:0000256" key="3">
    <source>
        <dbReference type="ARBA" id="ARBA00022989"/>
    </source>
</evidence>
<dbReference type="InterPro" id="IPR000620">
    <property type="entry name" value="EamA_dom"/>
</dbReference>
<feature type="transmembrane region" description="Helical" evidence="5">
    <location>
        <begin position="66"/>
        <end position="85"/>
    </location>
</feature>
<sequence>MEGVLECEIDEAGSNHDKNNRPKIHTLKNSFYNHRGLIAAFCACVCAALQNVLAKFLQDDIPVTEVLFARYMIQGTLSFICALPVKVSFRPSSSRELTLLIIRGIFGTIGVGCQYFAVYKMAAGMMTAITHSSPIFVGILAWIIFREKFYLCDVILMATDIIGVVMIAQPPFLFPNETFDEEKQAELLGVALSVIAMLISAFTHITVRALGRMGTNSLKIVLYYSLFGFVLPPLLGLVIQDWLIPPCGWVRFVVVGVGLLNFGAQSLISYALSAREQTYYIAIVYSLQIPLTVILELVLLAYIPSWASSVGTVIILVCGFGVVFRERAVQKRKVENRVPKPRIDIEL</sequence>
<comment type="caution">
    <text evidence="7">The sequence shown here is derived from an EMBL/GenBank/DDBJ whole genome shotgun (WGS) entry which is preliminary data.</text>
</comment>
<evidence type="ECO:0000256" key="1">
    <source>
        <dbReference type="ARBA" id="ARBA00004141"/>
    </source>
</evidence>
<reference evidence="7 8" key="1">
    <citation type="journal article" date="2017" name="PLoS Biol.">
        <title>The sea cucumber genome provides insights into morphological evolution and visceral regeneration.</title>
        <authorList>
            <person name="Zhang X."/>
            <person name="Sun L."/>
            <person name="Yuan J."/>
            <person name="Sun Y."/>
            <person name="Gao Y."/>
            <person name="Zhang L."/>
            <person name="Li S."/>
            <person name="Dai H."/>
            <person name="Hamel J.F."/>
            <person name="Liu C."/>
            <person name="Yu Y."/>
            <person name="Liu S."/>
            <person name="Lin W."/>
            <person name="Guo K."/>
            <person name="Jin S."/>
            <person name="Xu P."/>
            <person name="Storey K.B."/>
            <person name="Huan P."/>
            <person name="Zhang T."/>
            <person name="Zhou Y."/>
            <person name="Zhang J."/>
            <person name="Lin C."/>
            <person name="Li X."/>
            <person name="Xing L."/>
            <person name="Huo D."/>
            <person name="Sun M."/>
            <person name="Wang L."/>
            <person name="Mercier A."/>
            <person name="Li F."/>
            <person name="Yang H."/>
            <person name="Xiang J."/>
        </authorList>
    </citation>
    <scope>NUCLEOTIDE SEQUENCE [LARGE SCALE GENOMIC DNA]</scope>
    <source>
        <strain evidence="7">Shaxun</strain>
        <tissue evidence="7">Muscle</tissue>
    </source>
</reference>
<dbReference type="SUPFAM" id="SSF103481">
    <property type="entry name" value="Multidrug resistance efflux transporter EmrE"/>
    <property type="match status" value="1"/>
</dbReference>
<evidence type="ECO:0000313" key="7">
    <source>
        <dbReference type="EMBL" id="PIK50637.1"/>
    </source>
</evidence>
<feature type="transmembrane region" description="Helical" evidence="5">
    <location>
        <begin position="222"/>
        <end position="243"/>
    </location>
</feature>
<dbReference type="AlphaFoldDB" id="A0A2G8KRL5"/>